<dbReference type="EC" id="5.3.1.28" evidence="9"/>
<accession>A0ABM7X5T8</accession>
<evidence type="ECO:0000256" key="1">
    <source>
        <dbReference type="ARBA" id="ARBA00000348"/>
    </source>
</evidence>
<dbReference type="SUPFAM" id="SSF53697">
    <property type="entry name" value="SIS domain"/>
    <property type="match status" value="1"/>
</dbReference>
<feature type="binding site" evidence="9">
    <location>
        <begin position="119"/>
        <end position="121"/>
    </location>
    <ligand>
        <name>substrate</name>
    </ligand>
</feature>
<comment type="pathway">
    <text evidence="9">Carbohydrate biosynthesis; D-glycero-D-manno-heptose 7-phosphate biosynthesis; D-glycero-alpha-D-manno-heptose 7-phosphate and D-glycero-beta-D-manno-heptose 7-phosphate from sedoheptulose 7-phosphate: step 1/1.</text>
</comment>
<dbReference type="Proteomes" id="UP001162734">
    <property type="component" value="Chromosome"/>
</dbReference>
<comment type="similarity">
    <text evidence="3 9">Belongs to the SIS family. GmhA subfamily.</text>
</comment>
<dbReference type="PANTHER" id="PTHR30390">
    <property type="entry name" value="SEDOHEPTULOSE 7-PHOSPHATE ISOMERASE / DNAA INITIATOR-ASSOCIATING FACTOR FOR REPLICATION INITIATION"/>
    <property type="match status" value="1"/>
</dbReference>
<evidence type="ECO:0000259" key="10">
    <source>
        <dbReference type="PROSITE" id="PS51464"/>
    </source>
</evidence>
<keyword evidence="4 9" id="KW-0963">Cytoplasm</keyword>
<feature type="binding site" evidence="9">
    <location>
        <position position="64"/>
    </location>
    <ligand>
        <name>substrate</name>
    </ligand>
</feature>
<evidence type="ECO:0000256" key="9">
    <source>
        <dbReference type="HAMAP-Rule" id="MF_00067"/>
    </source>
</evidence>
<feature type="binding site" evidence="9">
    <location>
        <begin position="93"/>
        <end position="94"/>
    </location>
    <ligand>
        <name>substrate</name>
    </ligand>
</feature>
<feature type="binding site" evidence="9">
    <location>
        <position position="171"/>
    </location>
    <ligand>
        <name>Zn(2+)</name>
        <dbReference type="ChEBI" id="CHEBI:29105"/>
    </ligand>
</feature>
<evidence type="ECO:0000256" key="7">
    <source>
        <dbReference type="ARBA" id="ARBA00023235"/>
    </source>
</evidence>
<feature type="binding site" evidence="9">
    <location>
        <position position="60"/>
    </location>
    <ligand>
        <name>Zn(2+)</name>
        <dbReference type="ChEBI" id="CHEBI:29105"/>
    </ligand>
</feature>
<comment type="miscellaneous">
    <text evidence="9">The reaction produces a racemic mixture of D-glycero-alpha-D-manno-heptose 7-phosphate and D-glycero-beta-D-manno-heptose 7-phosphate.</text>
</comment>
<dbReference type="GO" id="GO:0016853">
    <property type="term" value="F:isomerase activity"/>
    <property type="evidence" value="ECO:0007669"/>
    <property type="project" value="UniProtKB-KW"/>
</dbReference>
<evidence type="ECO:0000256" key="6">
    <source>
        <dbReference type="ARBA" id="ARBA00022833"/>
    </source>
</evidence>
<evidence type="ECO:0000256" key="3">
    <source>
        <dbReference type="ARBA" id="ARBA00009894"/>
    </source>
</evidence>
<keyword evidence="8 9" id="KW-0119">Carbohydrate metabolism</keyword>
<evidence type="ECO:0000256" key="5">
    <source>
        <dbReference type="ARBA" id="ARBA00022723"/>
    </source>
</evidence>
<evidence type="ECO:0000313" key="12">
    <source>
        <dbReference type="Proteomes" id="UP001162734"/>
    </source>
</evidence>
<keyword evidence="7 9" id="KW-0413">Isomerase</keyword>
<dbReference type="InterPro" id="IPR001347">
    <property type="entry name" value="SIS_dom"/>
</dbReference>
<keyword evidence="6 9" id="KW-0862">Zinc</keyword>
<evidence type="ECO:0000256" key="2">
    <source>
        <dbReference type="ARBA" id="ARBA00004496"/>
    </source>
</evidence>
<dbReference type="HAMAP" id="MF_00067">
    <property type="entry name" value="GmhA"/>
    <property type="match status" value="1"/>
</dbReference>
<dbReference type="InterPro" id="IPR046348">
    <property type="entry name" value="SIS_dom_sf"/>
</dbReference>
<organism evidence="11 12">
    <name type="scientific">Anaeromyxobacter paludicola</name>
    <dbReference type="NCBI Taxonomy" id="2918171"/>
    <lineage>
        <taxon>Bacteria</taxon>
        <taxon>Pseudomonadati</taxon>
        <taxon>Myxococcota</taxon>
        <taxon>Myxococcia</taxon>
        <taxon>Myxococcales</taxon>
        <taxon>Cystobacterineae</taxon>
        <taxon>Anaeromyxobacteraceae</taxon>
        <taxon>Anaeromyxobacter</taxon>
    </lineage>
</organism>
<feature type="binding site" evidence="9">
    <location>
        <position position="171"/>
    </location>
    <ligand>
        <name>substrate</name>
    </ligand>
</feature>
<comment type="cofactor">
    <cofactor evidence="9">
        <name>Zn(2+)</name>
        <dbReference type="ChEBI" id="CHEBI:29105"/>
    </cofactor>
    <text evidence="9">Binds 1 zinc ion per subunit.</text>
</comment>
<evidence type="ECO:0000313" key="11">
    <source>
        <dbReference type="EMBL" id="BDG07179.1"/>
    </source>
</evidence>
<dbReference type="InterPro" id="IPR035461">
    <property type="entry name" value="GmhA/DiaA"/>
</dbReference>
<keyword evidence="5 9" id="KW-0479">Metal-binding</keyword>
<feature type="domain" description="SIS" evidence="10">
    <location>
        <begin position="36"/>
        <end position="195"/>
    </location>
</feature>
<gene>
    <name evidence="11" type="primary">gmhA_1</name>
    <name evidence="9" type="synonym">gmhA</name>
    <name evidence="11" type="ORF">AMPC_02920</name>
</gene>
<dbReference type="CDD" id="cd05006">
    <property type="entry name" value="SIS_GmhA"/>
    <property type="match status" value="1"/>
</dbReference>
<comment type="catalytic activity">
    <reaction evidence="1 9">
        <text>2 D-sedoheptulose 7-phosphate = D-glycero-alpha-D-manno-heptose 7-phosphate + D-glycero-beta-D-manno-heptose 7-phosphate</text>
        <dbReference type="Rhea" id="RHEA:27489"/>
        <dbReference type="ChEBI" id="CHEBI:57483"/>
        <dbReference type="ChEBI" id="CHEBI:60203"/>
        <dbReference type="ChEBI" id="CHEBI:60204"/>
        <dbReference type="EC" id="5.3.1.28"/>
    </reaction>
</comment>
<comment type="subcellular location">
    <subcellularLocation>
        <location evidence="2 9">Cytoplasm</location>
    </subcellularLocation>
</comment>
<dbReference type="RefSeq" id="WP_248343782.1">
    <property type="nucleotide sequence ID" value="NZ_AP025592.1"/>
</dbReference>
<feature type="binding site" evidence="9">
    <location>
        <begin position="51"/>
        <end position="53"/>
    </location>
    <ligand>
        <name>substrate</name>
    </ligand>
</feature>
<feature type="binding site" evidence="9">
    <location>
        <position position="124"/>
    </location>
    <ligand>
        <name>substrate</name>
    </ligand>
</feature>
<dbReference type="InterPro" id="IPR050099">
    <property type="entry name" value="SIS_GmhA/DiaA_subfam"/>
</dbReference>
<dbReference type="Pfam" id="PF13580">
    <property type="entry name" value="SIS_2"/>
    <property type="match status" value="1"/>
</dbReference>
<feature type="binding site" evidence="9">
    <location>
        <position position="179"/>
    </location>
    <ligand>
        <name>Zn(2+)</name>
        <dbReference type="ChEBI" id="CHEBI:29105"/>
    </ligand>
</feature>
<dbReference type="EMBL" id="AP025592">
    <property type="protein sequence ID" value="BDG07179.1"/>
    <property type="molecule type" value="Genomic_DNA"/>
</dbReference>
<comment type="function">
    <text evidence="9">Catalyzes the isomerization of sedoheptulose 7-phosphate in D-glycero-D-manno-heptose 7-phosphate.</text>
</comment>
<name>A0ABM7X5T8_9BACT</name>
<protein>
    <recommendedName>
        <fullName evidence="9">Phosphoheptose isomerase</fullName>
        <ecNumber evidence="9">5.3.1.28</ecNumber>
    </recommendedName>
    <alternativeName>
        <fullName evidence="9">Sedoheptulose 7-phosphate isomerase</fullName>
    </alternativeName>
</protein>
<evidence type="ECO:0000256" key="4">
    <source>
        <dbReference type="ARBA" id="ARBA00022490"/>
    </source>
</evidence>
<keyword evidence="12" id="KW-1185">Reference proteome</keyword>
<reference evidence="12" key="1">
    <citation type="journal article" date="2022" name="Int. J. Syst. Evol. Microbiol.">
        <title>Anaeromyxobacter oryzae sp. nov., Anaeromyxobacter diazotrophicus sp. nov. and Anaeromyxobacter paludicola sp. nov., isolated from paddy soils.</title>
        <authorList>
            <person name="Itoh H."/>
            <person name="Xu Z."/>
            <person name="Mise K."/>
            <person name="Masuda Y."/>
            <person name="Ushijima N."/>
            <person name="Hayakawa C."/>
            <person name="Shiratori Y."/>
            <person name="Senoo K."/>
        </authorList>
    </citation>
    <scope>NUCLEOTIDE SEQUENCE [LARGE SCALE GENOMIC DNA]</scope>
    <source>
        <strain evidence="12">Red630</strain>
    </source>
</reference>
<dbReference type="PROSITE" id="PS51464">
    <property type="entry name" value="SIS"/>
    <property type="match status" value="1"/>
</dbReference>
<feature type="binding site" evidence="9">
    <location>
        <position position="64"/>
    </location>
    <ligand>
        <name>Zn(2+)</name>
        <dbReference type="ChEBI" id="CHEBI:29105"/>
    </ligand>
</feature>
<proteinExistence type="inferred from homology"/>
<evidence type="ECO:0000256" key="8">
    <source>
        <dbReference type="ARBA" id="ARBA00023277"/>
    </source>
</evidence>
<dbReference type="PANTHER" id="PTHR30390:SF6">
    <property type="entry name" value="DNAA INITIATOR-ASSOCIATING PROTEIN DIAA"/>
    <property type="match status" value="1"/>
</dbReference>
<dbReference type="Gene3D" id="3.40.50.10490">
    <property type="entry name" value="Glucose-6-phosphate isomerase like protein, domain 1"/>
    <property type="match status" value="1"/>
</dbReference>
<sequence length="195" mass="20311">MSTTAQVRQELEESIAVKRAWSDALCAAVAQAAERAAAALRAGKKLVFFGNGGSAADAQHLAAEFLGRYRRERAPLRAIALHTNTSAVTAIANDYGYDQVFVRQVEAWVEPGDVVFGISTSGDSEGVVSALARARTLGAFAVALTGEGGGRCASACDLLLAVPSRATPRIQESHITLGHILCGLVESSLSERAGA</sequence>
<dbReference type="InterPro" id="IPR004515">
    <property type="entry name" value="Phosphoheptose_Isoase"/>
</dbReference>